<reference evidence="1 2" key="1">
    <citation type="submission" date="2018-03" db="EMBL/GenBank/DDBJ databases">
        <title>Genomic Encyclopedia of Archaeal and Bacterial Type Strains, Phase II (KMG-II): from individual species to whole genera.</title>
        <authorList>
            <person name="Goeker M."/>
        </authorList>
    </citation>
    <scope>NUCLEOTIDE SEQUENCE [LARGE SCALE GENOMIC DNA]</scope>
    <source>
        <strain evidence="1 2">DSM 13175</strain>
    </source>
</reference>
<sequence>MVSKKMIFIGFLTLLILTGCNSMTTVFRGTPNITGYVMDKNDEAILVVSTEPEDFSQSGGNERFFDAVWASNAPDNVAIGEEVSIWFEGGVNQSYPAQAAIGELNTLSSPTPGGADLSEAEALNKALTQEEFEDDILTLQSISYDNDEDEWTVVLEDTNSYEEHTLQVEDN</sequence>
<dbReference type="Proteomes" id="UP000238205">
    <property type="component" value="Unassembled WGS sequence"/>
</dbReference>
<keyword evidence="2" id="KW-1185">Reference proteome</keyword>
<dbReference type="EMBL" id="PVTO01000025">
    <property type="protein sequence ID" value="PRY78641.1"/>
    <property type="molecule type" value="Genomic_DNA"/>
</dbReference>
<dbReference type="InterPro" id="IPR021598">
    <property type="entry name" value="DUF3221"/>
</dbReference>
<evidence type="ECO:0000313" key="2">
    <source>
        <dbReference type="Proteomes" id="UP000238205"/>
    </source>
</evidence>
<organism evidence="1 2">
    <name type="scientific">Alkalibacterium olivapovliticus</name>
    <dbReference type="NCBI Taxonomy" id="99907"/>
    <lineage>
        <taxon>Bacteria</taxon>
        <taxon>Bacillati</taxon>
        <taxon>Bacillota</taxon>
        <taxon>Bacilli</taxon>
        <taxon>Lactobacillales</taxon>
        <taxon>Carnobacteriaceae</taxon>
        <taxon>Alkalibacterium</taxon>
    </lineage>
</organism>
<name>A0A2T0W0V5_9LACT</name>
<comment type="caution">
    <text evidence="1">The sequence shown here is derived from an EMBL/GenBank/DDBJ whole genome shotgun (WGS) entry which is preliminary data.</text>
</comment>
<dbReference type="AlphaFoldDB" id="A0A2T0W0V5"/>
<protein>
    <submittedName>
        <fullName evidence="1">Uncharacterized protein DUF3221</fullName>
    </submittedName>
</protein>
<proteinExistence type="predicted"/>
<dbReference type="Pfam" id="PF11518">
    <property type="entry name" value="DUF3221"/>
    <property type="match status" value="1"/>
</dbReference>
<dbReference type="RefSeq" id="WP_170068886.1">
    <property type="nucleotide sequence ID" value="NZ_PVTO01000025.1"/>
</dbReference>
<dbReference type="PROSITE" id="PS51257">
    <property type="entry name" value="PROKAR_LIPOPROTEIN"/>
    <property type="match status" value="1"/>
</dbReference>
<evidence type="ECO:0000313" key="1">
    <source>
        <dbReference type="EMBL" id="PRY78641.1"/>
    </source>
</evidence>
<gene>
    <name evidence="1" type="ORF">CLV38_12512</name>
</gene>
<accession>A0A2T0W0V5</accession>